<dbReference type="InterPro" id="IPR029058">
    <property type="entry name" value="AB_hydrolase_fold"/>
</dbReference>
<name>A0A8H7YAL2_PSICU</name>
<dbReference type="AlphaFoldDB" id="A0A8H7YAL2"/>
<evidence type="ECO:0000259" key="2">
    <source>
        <dbReference type="Pfam" id="PF09994"/>
    </source>
</evidence>
<feature type="compositionally biased region" description="Polar residues" evidence="1">
    <location>
        <begin position="1"/>
        <end position="16"/>
    </location>
</feature>
<evidence type="ECO:0000313" key="3">
    <source>
        <dbReference type="EMBL" id="KAG5174399.1"/>
    </source>
</evidence>
<protein>
    <recommendedName>
        <fullName evidence="2">T6SS Phospholipase effector Tle1-like catalytic domain-containing protein</fullName>
    </recommendedName>
</protein>
<feature type="domain" description="T6SS Phospholipase effector Tle1-like catalytic" evidence="2">
    <location>
        <begin position="51"/>
        <end position="289"/>
    </location>
</feature>
<gene>
    <name evidence="3" type="ORF">JR316_001058</name>
</gene>
<dbReference type="Pfam" id="PF09994">
    <property type="entry name" value="T6SS_Tle1-like_cat"/>
    <property type="match status" value="1"/>
</dbReference>
<dbReference type="SUPFAM" id="SSF53474">
    <property type="entry name" value="alpha/beta-Hydrolases"/>
    <property type="match status" value="1"/>
</dbReference>
<dbReference type="PANTHER" id="PTHR33840">
    <property type="match status" value="1"/>
</dbReference>
<sequence>MSSEADSNLTPKSSLVFQPDSEATSRTSPSRSPRRNHTVPLVEEDKMNTYRRIIVFCDGTWQDGISTQCSKYTNVLRLARSVNRQDERMQPVISQIVFYQSGVGSEHNFYSQYVEGATGDKVEEAYAFIAHNYNPGDEIFLFGFSRGAYTARMVAMFIGEIGVLDSKDMDNFASIFLNFQALGKTQDQQVLASLPNGVCIAKSELEAKLGPWRDPNSNGRRRVDIDGDKFTVKCLGVWDTVGSTGLPEEIAMSKGASHVRMFGFPNHKLGVHIQYAYQALALNEMRKDFIGGGYDHHDLSDISLMWMASQVEDLMSMDMNYLRALINPVAPWGKQKPHDSATGIFILADKIQRELPLTPNNVHTHETFHSSILEQETLDPTLAEKLANVPEFIEPLTSLEEAIKQYWPYDHNTPEAQAYATSVNMSPPVPTLTRSPSWFTTLFRSISSSSLRITGTNAKASGQRTSVVQTKQSETITIQIDPGSPSLRKQIGHGLKP</sequence>
<organism evidence="3">
    <name type="scientific">Psilocybe cubensis</name>
    <name type="common">Psychedelic mushroom</name>
    <name type="synonym">Stropharia cubensis</name>
    <dbReference type="NCBI Taxonomy" id="181762"/>
    <lineage>
        <taxon>Eukaryota</taxon>
        <taxon>Fungi</taxon>
        <taxon>Dikarya</taxon>
        <taxon>Basidiomycota</taxon>
        <taxon>Agaricomycotina</taxon>
        <taxon>Agaricomycetes</taxon>
        <taxon>Agaricomycetidae</taxon>
        <taxon>Agaricales</taxon>
        <taxon>Agaricineae</taxon>
        <taxon>Strophariaceae</taxon>
        <taxon>Psilocybe</taxon>
    </lineage>
</organism>
<evidence type="ECO:0000256" key="1">
    <source>
        <dbReference type="SAM" id="MobiDB-lite"/>
    </source>
</evidence>
<reference evidence="3" key="1">
    <citation type="submission" date="2021-02" db="EMBL/GenBank/DDBJ databases">
        <title>Psilocybe cubensis genome.</title>
        <authorList>
            <person name="Mckernan K.J."/>
            <person name="Crawford S."/>
            <person name="Trippe A."/>
            <person name="Kane L.T."/>
            <person name="Mclaughlin S."/>
        </authorList>
    </citation>
    <scope>NUCLEOTIDE SEQUENCE [LARGE SCALE GENOMIC DNA]</scope>
    <source>
        <strain evidence="3">MGC-MH-2018</strain>
    </source>
</reference>
<accession>A0A8H7YAL2</accession>
<dbReference type="InterPro" id="IPR018712">
    <property type="entry name" value="Tle1-like_cat"/>
</dbReference>
<dbReference type="PANTHER" id="PTHR33840:SF1">
    <property type="entry name" value="TLE1 PHOSPHOLIPASE DOMAIN-CONTAINING PROTEIN"/>
    <property type="match status" value="1"/>
</dbReference>
<dbReference type="EMBL" id="JAFIQS010000001">
    <property type="protein sequence ID" value="KAG5174399.1"/>
    <property type="molecule type" value="Genomic_DNA"/>
</dbReference>
<proteinExistence type="predicted"/>
<comment type="caution">
    <text evidence="3">The sequence shown here is derived from an EMBL/GenBank/DDBJ whole genome shotgun (WGS) entry which is preliminary data.</text>
</comment>
<feature type="region of interest" description="Disordered" evidence="1">
    <location>
        <begin position="1"/>
        <end position="42"/>
    </location>
</feature>